<feature type="compositionally biased region" description="Low complexity" evidence="2">
    <location>
        <begin position="1052"/>
        <end position="1096"/>
    </location>
</feature>
<proteinExistence type="predicted"/>
<evidence type="ECO:0000313" key="3">
    <source>
        <dbReference type="EMBL" id="CAE8593539.1"/>
    </source>
</evidence>
<dbReference type="Proteomes" id="UP000654075">
    <property type="component" value="Unassembled WGS sequence"/>
</dbReference>
<accession>A0A813DZP2</accession>
<feature type="compositionally biased region" description="Pro residues" evidence="2">
    <location>
        <begin position="973"/>
        <end position="982"/>
    </location>
</feature>
<evidence type="ECO:0000256" key="2">
    <source>
        <dbReference type="SAM" id="MobiDB-lite"/>
    </source>
</evidence>
<dbReference type="AlphaFoldDB" id="A0A813DZP2"/>
<feature type="region of interest" description="Disordered" evidence="2">
    <location>
        <begin position="1052"/>
        <end position="1111"/>
    </location>
</feature>
<protein>
    <submittedName>
        <fullName evidence="3">Uncharacterized protein</fullName>
    </submittedName>
</protein>
<comment type="caution">
    <text evidence="3">The sequence shown here is derived from an EMBL/GenBank/DDBJ whole genome shotgun (WGS) entry which is preliminary data.</text>
</comment>
<feature type="region of interest" description="Disordered" evidence="2">
    <location>
        <begin position="404"/>
        <end position="428"/>
    </location>
</feature>
<gene>
    <name evidence="3" type="ORF">PGLA1383_LOCUS12131</name>
</gene>
<evidence type="ECO:0000256" key="1">
    <source>
        <dbReference type="SAM" id="Coils"/>
    </source>
</evidence>
<sequence>MPERLHLAALLVQSVCGRYRAQAFVLQAAAAEALEALRRQQAAAAEAAMAQAECEAALAIQSVARQLQASRELLRLDSASRALLWQCAARRFLSAARLQQLEADDRNAAAVRLQVVYRGRAARNELSRRRALRDGLLHLSPKSQQAVRLFQRCGRRFLAQAAIRQAELHEWRCANTIQAVWRGRTSRQAHAAEFAAWRKLRGDAASRLQGGWKMRAARRELQEHTQLRHAAAQWIQTAWRRTLAMRLTAAARLRHRQQRAAAVLQRTWREKARAAQASCAAGGRCAPPGAAAAAAVQTGGPPAAPGGAPGEAEPCGARLGRLRALAERERCLWRRTQAKAEAMRRRVQEVNSLLQSLTTGIVDGSETAKRPARGAEWLERVTAALEWKEAMEYEEEEKELRLRRAQEAARPELSAPLPGGDSKQSEQQPVRMAAAVTTDRALAAAAVARVRMRLRLRALLQTQAGGADGSAAPSFAPATAKALSVDDSVVSRLSPADAVAEVADVLQTSWAISAACRSAMPEGGAPPALEVLKLGLGSLKRKLQAELVRAGKSSPSEDAAALAALAAQDSAAASEAVARATTIKQAVLRPVQEELAAACAESRQALGALVAATAKVRPEVEALRETHKEQTAQAVENLRTEREAKHAQTVALHKIAIGTQIEKERLEAALMYKEKPKMVTFRRVLACVKELSHTLKDLEVNGTANRKSQGILQHTLRALEGRAAKAESDGRGKLLFGQEEEEDKDFAPSLQVLKKQDRQVEQEEQFREALRCEIASLRADLEAKSTHEAAACGAQLRKEAEAIGEAAAEAHRRLAAWRVQASALRPWLAQVVPIAKSGACLAAAAAYVKTSMTPAALRAALARLAPLELLAEQAANATDASSPREDELPDLLGKLSASRKVLAELKAAFPNVAMPVQHQPAAEQPKSEDEDDEGAADREAVSAAARPSVATSKGTMRKPKPALKAPLPSIQVPSPPPFPSPPASSGRNHSATPSPGETPTDTPREDGSPLARTAPLPRPPPRPAPGAAAQGFCLNSATAGLAELGNELSALSSALSSGPPKAGPPSKALRPSSAAGARAPAPASSAPSAKPQRSAAVNARPNSSAGSRPAAAVAQAASVSMTALGGQGSALRAVQKARVPVSTSWD</sequence>
<keyword evidence="1" id="KW-0175">Coiled coil</keyword>
<feature type="compositionally biased region" description="Polar residues" evidence="2">
    <location>
        <begin position="986"/>
        <end position="1001"/>
    </location>
</feature>
<organism evidence="3 4">
    <name type="scientific">Polarella glacialis</name>
    <name type="common">Dinoflagellate</name>
    <dbReference type="NCBI Taxonomy" id="89957"/>
    <lineage>
        <taxon>Eukaryota</taxon>
        <taxon>Sar</taxon>
        <taxon>Alveolata</taxon>
        <taxon>Dinophyceae</taxon>
        <taxon>Suessiales</taxon>
        <taxon>Suessiaceae</taxon>
        <taxon>Polarella</taxon>
    </lineage>
</organism>
<feature type="region of interest" description="Disordered" evidence="2">
    <location>
        <begin position="1126"/>
        <end position="1146"/>
    </location>
</feature>
<dbReference type="PROSITE" id="PS50096">
    <property type="entry name" value="IQ"/>
    <property type="match status" value="2"/>
</dbReference>
<keyword evidence="4" id="KW-1185">Reference proteome</keyword>
<name>A0A813DZP2_POLGL</name>
<feature type="region of interest" description="Disordered" evidence="2">
    <location>
        <begin position="913"/>
        <end position="1030"/>
    </location>
</feature>
<dbReference type="OMA" id="RERCLWR"/>
<feature type="compositionally biased region" description="Low complexity" evidence="2">
    <location>
        <begin position="962"/>
        <end position="972"/>
    </location>
</feature>
<dbReference type="EMBL" id="CAJNNV010006383">
    <property type="protein sequence ID" value="CAE8593539.1"/>
    <property type="molecule type" value="Genomic_DNA"/>
</dbReference>
<feature type="coiled-coil region" evidence="1">
    <location>
        <begin position="753"/>
        <end position="780"/>
    </location>
</feature>
<evidence type="ECO:0000313" key="4">
    <source>
        <dbReference type="Proteomes" id="UP000654075"/>
    </source>
</evidence>
<reference evidence="3" key="1">
    <citation type="submission" date="2021-02" db="EMBL/GenBank/DDBJ databases">
        <authorList>
            <person name="Dougan E. K."/>
            <person name="Rhodes N."/>
            <person name="Thang M."/>
            <person name="Chan C."/>
        </authorList>
    </citation>
    <scope>NUCLEOTIDE SEQUENCE</scope>
</reference>